<reference evidence="9 10" key="1">
    <citation type="submission" date="2023-10" db="EMBL/GenBank/DDBJ databases">
        <title>Noviherbaspirillum sp. CPCC 100848 genome assembly.</title>
        <authorList>
            <person name="Li X.Y."/>
            <person name="Fang X.M."/>
        </authorList>
    </citation>
    <scope>NUCLEOTIDE SEQUENCE [LARGE SCALE GENOMIC DNA]</scope>
    <source>
        <strain evidence="9 10">CPCC 100848</strain>
    </source>
</reference>
<dbReference type="RefSeq" id="WP_326506253.1">
    <property type="nucleotide sequence ID" value="NZ_JAWIIV010000007.1"/>
</dbReference>
<gene>
    <name evidence="9" type="ORF">RY831_10280</name>
</gene>
<dbReference type="CDD" id="cd00082">
    <property type="entry name" value="HisKA"/>
    <property type="match status" value="1"/>
</dbReference>
<dbReference type="InterPro" id="IPR000700">
    <property type="entry name" value="PAS-assoc_C"/>
</dbReference>
<dbReference type="CDD" id="cd16922">
    <property type="entry name" value="HATPase_EvgS-ArcB-TorS-like"/>
    <property type="match status" value="1"/>
</dbReference>
<feature type="domain" description="PAS" evidence="7">
    <location>
        <begin position="253"/>
        <end position="323"/>
    </location>
</feature>
<feature type="domain" description="Histidine kinase" evidence="5">
    <location>
        <begin position="528"/>
        <end position="749"/>
    </location>
</feature>
<dbReference type="SUPFAM" id="SSF52172">
    <property type="entry name" value="CheY-like"/>
    <property type="match status" value="1"/>
</dbReference>
<dbReference type="NCBIfam" id="TIGR00229">
    <property type="entry name" value="sensory_box"/>
    <property type="match status" value="3"/>
</dbReference>
<dbReference type="CDD" id="cd00130">
    <property type="entry name" value="PAS"/>
    <property type="match status" value="3"/>
</dbReference>
<dbReference type="PANTHER" id="PTHR43547:SF2">
    <property type="entry name" value="HYBRID SIGNAL TRANSDUCTION HISTIDINE KINASE C"/>
    <property type="match status" value="1"/>
</dbReference>
<dbReference type="SMART" id="SM00086">
    <property type="entry name" value="PAC"/>
    <property type="match status" value="3"/>
</dbReference>
<evidence type="ECO:0000313" key="9">
    <source>
        <dbReference type="EMBL" id="MEC4719538.1"/>
    </source>
</evidence>
<proteinExistence type="predicted"/>
<feature type="domain" description="PAC" evidence="8">
    <location>
        <begin position="325"/>
        <end position="377"/>
    </location>
</feature>
<dbReference type="InterPro" id="IPR003594">
    <property type="entry name" value="HATPase_dom"/>
</dbReference>
<dbReference type="Gene3D" id="1.10.287.130">
    <property type="match status" value="1"/>
</dbReference>
<organism evidence="9 10">
    <name type="scientific">Noviherbaspirillum album</name>
    <dbReference type="NCBI Taxonomy" id="3080276"/>
    <lineage>
        <taxon>Bacteria</taxon>
        <taxon>Pseudomonadati</taxon>
        <taxon>Pseudomonadota</taxon>
        <taxon>Betaproteobacteria</taxon>
        <taxon>Burkholderiales</taxon>
        <taxon>Oxalobacteraceae</taxon>
        <taxon>Noviherbaspirillum</taxon>
    </lineage>
</organism>
<evidence type="ECO:0000256" key="2">
    <source>
        <dbReference type="ARBA" id="ARBA00012438"/>
    </source>
</evidence>
<dbReference type="PANTHER" id="PTHR43547">
    <property type="entry name" value="TWO-COMPONENT HISTIDINE KINASE"/>
    <property type="match status" value="1"/>
</dbReference>
<evidence type="ECO:0000259" key="7">
    <source>
        <dbReference type="PROSITE" id="PS50112"/>
    </source>
</evidence>
<keyword evidence="10" id="KW-1185">Reference proteome</keyword>
<dbReference type="Gene3D" id="3.30.565.10">
    <property type="entry name" value="Histidine kinase-like ATPase, C-terminal domain"/>
    <property type="match status" value="1"/>
</dbReference>
<comment type="caution">
    <text evidence="9">The sequence shown here is derived from an EMBL/GenBank/DDBJ whole genome shotgun (WGS) entry which is preliminary data.</text>
</comment>
<evidence type="ECO:0000259" key="5">
    <source>
        <dbReference type="PROSITE" id="PS50109"/>
    </source>
</evidence>
<dbReference type="SUPFAM" id="SSF47384">
    <property type="entry name" value="Homodimeric domain of signal transducing histidine kinase"/>
    <property type="match status" value="1"/>
</dbReference>
<dbReference type="SMART" id="SM00091">
    <property type="entry name" value="PAS"/>
    <property type="match status" value="4"/>
</dbReference>
<protein>
    <recommendedName>
        <fullName evidence="2">histidine kinase</fullName>
        <ecNumber evidence="2">2.7.13.3</ecNumber>
    </recommendedName>
</protein>
<evidence type="ECO:0000259" key="8">
    <source>
        <dbReference type="PROSITE" id="PS50113"/>
    </source>
</evidence>
<dbReference type="PROSITE" id="PS50112">
    <property type="entry name" value="PAS"/>
    <property type="match status" value="3"/>
</dbReference>
<dbReference type="InterPro" id="IPR011006">
    <property type="entry name" value="CheY-like_superfamily"/>
</dbReference>
<dbReference type="Pfam" id="PF02518">
    <property type="entry name" value="HATPase_c"/>
    <property type="match status" value="1"/>
</dbReference>
<evidence type="ECO:0000256" key="3">
    <source>
        <dbReference type="ARBA" id="ARBA00022553"/>
    </source>
</evidence>
<dbReference type="InterPro" id="IPR005467">
    <property type="entry name" value="His_kinase_dom"/>
</dbReference>
<evidence type="ECO:0000259" key="6">
    <source>
        <dbReference type="PROSITE" id="PS50110"/>
    </source>
</evidence>
<feature type="domain" description="PAS" evidence="7">
    <location>
        <begin position="130"/>
        <end position="199"/>
    </location>
</feature>
<evidence type="ECO:0000256" key="1">
    <source>
        <dbReference type="ARBA" id="ARBA00000085"/>
    </source>
</evidence>
<dbReference type="InterPro" id="IPR036890">
    <property type="entry name" value="HATPase_C_sf"/>
</dbReference>
<dbReference type="EMBL" id="JAWIIV010000007">
    <property type="protein sequence ID" value="MEC4719538.1"/>
    <property type="molecule type" value="Genomic_DNA"/>
</dbReference>
<feature type="domain" description="PAS" evidence="7">
    <location>
        <begin position="378"/>
        <end position="433"/>
    </location>
</feature>
<dbReference type="Pfam" id="PF00512">
    <property type="entry name" value="HisKA"/>
    <property type="match status" value="1"/>
</dbReference>
<comment type="catalytic activity">
    <reaction evidence="1">
        <text>ATP + protein L-histidine = ADP + protein N-phospho-L-histidine.</text>
        <dbReference type="EC" id="2.7.13.3"/>
    </reaction>
</comment>
<feature type="domain" description="PAC" evidence="8">
    <location>
        <begin position="201"/>
        <end position="252"/>
    </location>
</feature>
<keyword evidence="3 4" id="KW-0597">Phosphoprotein</keyword>
<name>A0ABU6J7W7_9BURK</name>
<dbReference type="Pfam" id="PF08448">
    <property type="entry name" value="PAS_4"/>
    <property type="match status" value="3"/>
</dbReference>
<dbReference type="PROSITE" id="PS51257">
    <property type="entry name" value="PROKAR_LIPOPROTEIN"/>
    <property type="match status" value="1"/>
</dbReference>
<dbReference type="Gene3D" id="3.40.50.2300">
    <property type="match status" value="1"/>
</dbReference>
<accession>A0ABU6J7W7</accession>
<dbReference type="Gene3D" id="3.30.450.20">
    <property type="entry name" value="PAS domain"/>
    <property type="match status" value="4"/>
</dbReference>
<dbReference type="Pfam" id="PF13426">
    <property type="entry name" value="PAS_9"/>
    <property type="match status" value="1"/>
</dbReference>
<dbReference type="PRINTS" id="PR00344">
    <property type="entry name" value="BCTRLSENSOR"/>
</dbReference>
<feature type="domain" description="Response regulatory" evidence="6">
    <location>
        <begin position="776"/>
        <end position="902"/>
    </location>
</feature>
<dbReference type="Proteomes" id="UP001352263">
    <property type="component" value="Unassembled WGS sequence"/>
</dbReference>
<dbReference type="EC" id="2.7.13.3" evidence="2"/>
<dbReference type="Pfam" id="PF00072">
    <property type="entry name" value="Response_reg"/>
    <property type="match status" value="1"/>
</dbReference>
<evidence type="ECO:0000313" key="10">
    <source>
        <dbReference type="Proteomes" id="UP001352263"/>
    </source>
</evidence>
<feature type="modified residue" description="4-aspartylphosphate" evidence="4">
    <location>
        <position position="829"/>
    </location>
</feature>
<dbReference type="SUPFAM" id="SSF55785">
    <property type="entry name" value="PYP-like sensor domain (PAS domain)"/>
    <property type="match status" value="4"/>
</dbReference>
<dbReference type="InterPro" id="IPR003661">
    <property type="entry name" value="HisK_dim/P_dom"/>
</dbReference>
<sequence>MHAQTRFRDMVDRCAESVFIVHHGVIAGCNAEARRVFGTPGGDALAGRALGEVLHDADDADLPVLPERLQEESVRCRLLSSGGTVMDAEISIMPCHDAAGSIEAGIAGAMLVCIRDAGAHQSLSAALFEQDQYLKLITDTAPLLISYVGPDERYRFVNLAYQQWFGHAREDIIGRSVREVVGDAYDMLQGHVQRALAGHAARFELDLATLAGERHVIAIYTPDLRGDGSVAGFSAVITDITERSKGEKALREREQQLRLITDSLPVFIAQCDRDYYLHFVNKTYADRFGFDPADVIGKRIPDIIGDEAFANLRQYMDATLRGEPQEHELGIPMADGSEHYMQLMYVPEYDADGEVVGLVAAISDISRLRDTEEKLQRRELEFKTLVENSPDIISRIDREMRHLYVNPSIEKLFTLPHQAYIGKTKSELGLPEDIVHCWDDAARKAFDSGQEQRLEFQQADELQTRYFSGRVIPEIDRWGQIESVICIAYDVTERARMEKERDELLARERAARIQAETAARARDEFLAIISHELRAPLNGIQSWAHVLENYVKDAIEIPLAQRALQGIRTGINQQVRLIEDLLDVTRMMSGRLRLVKQPMALLPALRSAVESVESAAAAKRIQLSCNYRITSEQIEGDEDRIKQIFWNLLSNAIKFTPEGGRVWLTATQADKQICVAVSDNGAGVSPEYLPNLFNRFSQRDTSSTRVHNGLGLGLFLVRNLVELHDGSVTAESEGEGKGTTFSVVFPVRVRNETYLTVGPHDMGAGHLPLPSLEGKTVLLIDDQEEARESLTVVLDAAGAEVFAAATFGQAAEWLASRAPGEYPNVLISDIAMPGEDGYAVLRRIRAWSAADGSRPLQRIPALALTAFAQREDRIRALTAGFQMHVTKPVAPEELIIVIDTLASRD</sequence>
<evidence type="ECO:0000256" key="4">
    <source>
        <dbReference type="PROSITE-ProRule" id="PRU00169"/>
    </source>
</evidence>
<dbReference type="PROSITE" id="PS50109">
    <property type="entry name" value="HIS_KIN"/>
    <property type="match status" value="1"/>
</dbReference>
<dbReference type="SMART" id="SM00448">
    <property type="entry name" value="REC"/>
    <property type="match status" value="1"/>
</dbReference>
<dbReference type="SUPFAM" id="SSF55874">
    <property type="entry name" value="ATPase domain of HSP90 chaperone/DNA topoisomerase II/histidine kinase"/>
    <property type="match status" value="1"/>
</dbReference>
<dbReference type="InterPro" id="IPR001610">
    <property type="entry name" value="PAC"/>
</dbReference>
<dbReference type="PROSITE" id="PS50110">
    <property type="entry name" value="RESPONSE_REGULATORY"/>
    <property type="match status" value="1"/>
</dbReference>
<dbReference type="InterPro" id="IPR001789">
    <property type="entry name" value="Sig_transdc_resp-reg_receiver"/>
</dbReference>
<dbReference type="InterPro" id="IPR013656">
    <property type="entry name" value="PAS_4"/>
</dbReference>
<dbReference type="InterPro" id="IPR004358">
    <property type="entry name" value="Sig_transdc_His_kin-like_C"/>
</dbReference>
<dbReference type="PROSITE" id="PS50113">
    <property type="entry name" value="PAC"/>
    <property type="match status" value="2"/>
</dbReference>
<dbReference type="InterPro" id="IPR000014">
    <property type="entry name" value="PAS"/>
</dbReference>
<dbReference type="SMART" id="SM00388">
    <property type="entry name" value="HisKA"/>
    <property type="match status" value="1"/>
</dbReference>
<dbReference type="InterPro" id="IPR035965">
    <property type="entry name" value="PAS-like_dom_sf"/>
</dbReference>
<dbReference type="InterPro" id="IPR036097">
    <property type="entry name" value="HisK_dim/P_sf"/>
</dbReference>
<dbReference type="SMART" id="SM00387">
    <property type="entry name" value="HATPase_c"/>
    <property type="match status" value="1"/>
</dbReference>